<comment type="similarity">
    <text evidence="2">Belongs to the cytochrome c oxidase bacterial subunit 4 family.</text>
</comment>
<comment type="caution">
    <text evidence="11">The sequence shown here is derived from an EMBL/GenBank/DDBJ whole genome shotgun (WGS) entry which is preliminary data.</text>
</comment>
<dbReference type="InterPro" id="IPR050968">
    <property type="entry name" value="Cytochrome_c_oxidase_bac_sub4"/>
</dbReference>
<keyword evidence="4" id="KW-1003">Cell membrane</keyword>
<evidence type="ECO:0000313" key="12">
    <source>
        <dbReference type="Proteomes" id="UP000028123"/>
    </source>
</evidence>
<dbReference type="GO" id="GO:0015078">
    <property type="term" value="F:proton transmembrane transporter activity"/>
    <property type="evidence" value="ECO:0007669"/>
    <property type="project" value="TreeGrafter"/>
</dbReference>
<name>A0A081P5B6_9BACL</name>
<dbReference type="PANTHER" id="PTHR36835">
    <property type="entry name" value="CYTOCHROME BO(3) UBIQUINOL OXIDASE SUBUNIT 4"/>
    <property type="match status" value="1"/>
</dbReference>
<feature type="transmembrane region" description="Helical" evidence="10">
    <location>
        <begin position="50"/>
        <end position="69"/>
    </location>
</feature>
<evidence type="ECO:0000256" key="6">
    <source>
        <dbReference type="ARBA" id="ARBA00022982"/>
    </source>
</evidence>
<sequence length="109" mass="12152">MAQHDVTTPHDAESHGTFKSYTTGFLFSIVLTIIPIAVVMSGWLQGVANTLVLMAAALLQFVVQLIYFMHLREEKKPRYNLVSLILGLIILLLVVAGSMWIMLYNMVAT</sequence>
<organism evidence="11 12">
    <name type="scientific">Paenibacillus tyrfis</name>
    <dbReference type="NCBI Taxonomy" id="1501230"/>
    <lineage>
        <taxon>Bacteria</taxon>
        <taxon>Bacillati</taxon>
        <taxon>Bacillota</taxon>
        <taxon>Bacilli</taxon>
        <taxon>Bacillales</taxon>
        <taxon>Paenibacillaceae</taxon>
        <taxon>Paenibacillus</taxon>
    </lineage>
</organism>
<dbReference type="AlphaFoldDB" id="A0A081P5B6"/>
<gene>
    <name evidence="11" type="ORF">ET33_37655</name>
</gene>
<keyword evidence="3" id="KW-0813">Transport</keyword>
<dbReference type="Pfam" id="PF03626">
    <property type="entry name" value="COX4_pro"/>
    <property type="match status" value="1"/>
</dbReference>
<dbReference type="GO" id="GO:0009486">
    <property type="term" value="F:cytochrome bo3 ubiquinol oxidase activity"/>
    <property type="evidence" value="ECO:0007669"/>
    <property type="project" value="InterPro"/>
</dbReference>
<keyword evidence="6" id="KW-0249">Electron transport</keyword>
<keyword evidence="8" id="KW-0560">Oxidoreductase</keyword>
<dbReference type="EMBL" id="JNVM01000009">
    <property type="protein sequence ID" value="KEQ25889.1"/>
    <property type="molecule type" value="Genomic_DNA"/>
</dbReference>
<evidence type="ECO:0000256" key="8">
    <source>
        <dbReference type="ARBA" id="ARBA00023002"/>
    </source>
</evidence>
<evidence type="ECO:0000256" key="1">
    <source>
        <dbReference type="ARBA" id="ARBA00004651"/>
    </source>
</evidence>
<dbReference type="GO" id="GO:0009319">
    <property type="term" value="C:cytochrome o ubiquinol oxidase complex"/>
    <property type="evidence" value="ECO:0007669"/>
    <property type="project" value="TreeGrafter"/>
</dbReference>
<comment type="subcellular location">
    <subcellularLocation>
        <location evidence="1">Cell membrane</location>
        <topology evidence="1">Multi-pass membrane protein</topology>
    </subcellularLocation>
</comment>
<evidence type="ECO:0000256" key="10">
    <source>
        <dbReference type="SAM" id="Phobius"/>
    </source>
</evidence>
<protein>
    <submittedName>
        <fullName evidence="11">Heme transporter CcmD</fullName>
    </submittedName>
</protein>
<dbReference type="GO" id="GO:0005886">
    <property type="term" value="C:plasma membrane"/>
    <property type="evidence" value="ECO:0007669"/>
    <property type="project" value="UniProtKB-SubCell"/>
</dbReference>
<dbReference type="RefSeq" id="WP_036681208.1">
    <property type="nucleotide sequence ID" value="NZ_JNVM01000009.1"/>
</dbReference>
<dbReference type="OrthoDB" id="2375888at2"/>
<dbReference type="GO" id="GO:0019646">
    <property type="term" value="P:aerobic electron transport chain"/>
    <property type="evidence" value="ECO:0007669"/>
    <property type="project" value="TreeGrafter"/>
</dbReference>
<evidence type="ECO:0000256" key="7">
    <source>
        <dbReference type="ARBA" id="ARBA00022989"/>
    </source>
</evidence>
<feature type="transmembrane region" description="Helical" evidence="10">
    <location>
        <begin position="81"/>
        <end position="103"/>
    </location>
</feature>
<keyword evidence="5 10" id="KW-0812">Transmembrane</keyword>
<evidence type="ECO:0000256" key="3">
    <source>
        <dbReference type="ARBA" id="ARBA00022448"/>
    </source>
</evidence>
<evidence type="ECO:0000256" key="2">
    <source>
        <dbReference type="ARBA" id="ARBA00008079"/>
    </source>
</evidence>
<evidence type="ECO:0000256" key="4">
    <source>
        <dbReference type="ARBA" id="ARBA00022475"/>
    </source>
</evidence>
<evidence type="ECO:0000256" key="5">
    <source>
        <dbReference type="ARBA" id="ARBA00022692"/>
    </source>
</evidence>
<dbReference type="NCBIfam" id="TIGR02847">
    <property type="entry name" value="CyoD"/>
    <property type="match status" value="1"/>
</dbReference>
<evidence type="ECO:0000256" key="9">
    <source>
        <dbReference type="ARBA" id="ARBA00023136"/>
    </source>
</evidence>
<accession>A0A081P5B6</accession>
<dbReference type="GO" id="GO:0015990">
    <property type="term" value="P:electron transport coupled proton transport"/>
    <property type="evidence" value="ECO:0007669"/>
    <property type="project" value="InterPro"/>
</dbReference>
<reference evidence="11 12" key="1">
    <citation type="submission" date="2014-06" db="EMBL/GenBank/DDBJ databases">
        <title>Draft genome sequence of Paenibacillus sp. MSt1.</title>
        <authorList>
            <person name="Aw Y.K."/>
            <person name="Ong K.S."/>
            <person name="Gan H.M."/>
            <person name="Lee S.M."/>
        </authorList>
    </citation>
    <scope>NUCLEOTIDE SEQUENCE [LARGE SCALE GENOMIC DNA]</scope>
    <source>
        <strain evidence="11 12">MSt1</strain>
    </source>
</reference>
<keyword evidence="12" id="KW-1185">Reference proteome</keyword>
<dbReference type="eggNOG" id="COG3125">
    <property type="taxonomic scope" value="Bacteria"/>
</dbReference>
<dbReference type="PANTHER" id="PTHR36835:SF1">
    <property type="entry name" value="CYTOCHROME BO(3) UBIQUINOL OXIDASE SUBUNIT 4"/>
    <property type="match status" value="1"/>
</dbReference>
<keyword evidence="7 10" id="KW-1133">Transmembrane helix</keyword>
<evidence type="ECO:0000313" key="11">
    <source>
        <dbReference type="EMBL" id="KEQ25889.1"/>
    </source>
</evidence>
<dbReference type="InterPro" id="IPR005171">
    <property type="entry name" value="Cyt_c_oxidase_su4_prok"/>
</dbReference>
<feature type="transmembrane region" description="Helical" evidence="10">
    <location>
        <begin position="24"/>
        <end position="44"/>
    </location>
</feature>
<keyword evidence="9 10" id="KW-0472">Membrane</keyword>
<dbReference type="InterPro" id="IPR014210">
    <property type="entry name" value="Cyt_o_ubiqinol_oxidase_su4"/>
</dbReference>
<proteinExistence type="inferred from homology"/>
<dbReference type="Proteomes" id="UP000028123">
    <property type="component" value="Unassembled WGS sequence"/>
</dbReference>